<keyword evidence="9 10" id="KW-0275">Fatty acid biosynthesis</keyword>
<keyword evidence="6 10" id="KW-1133">Transmembrane helix</keyword>
<comment type="catalytic activity">
    <reaction evidence="10">
        <text>a very-long-chain acyl-CoA + malonyl-CoA + H(+) = a very-long-chain 3-oxoacyl-CoA + CO2 + CoA</text>
        <dbReference type="Rhea" id="RHEA:32727"/>
        <dbReference type="ChEBI" id="CHEBI:15378"/>
        <dbReference type="ChEBI" id="CHEBI:16526"/>
        <dbReference type="ChEBI" id="CHEBI:57287"/>
        <dbReference type="ChEBI" id="CHEBI:57384"/>
        <dbReference type="ChEBI" id="CHEBI:90725"/>
        <dbReference type="ChEBI" id="CHEBI:90736"/>
        <dbReference type="EC" id="2.3.1.199"/>
    </reaction>
</comment>
<gene>
    <name evidence="12" type="ORF">BIW11_01925</name>
</gene>
<dbReference type="GO" id="GO:0030148">
    <property type="term" value="P:sphingolipid biosynthetic process"/>
    <property type="evidence" value="ECO:0007669"/>
    <property type="project" value="TreeGrafter"/>
</dbReference>
<feature type="region of interest" description="Disordered" evidence="11">
    <location>
        <begin position="38"/>
        <end position="59"/>
    </location>
</feature>
<dbReference type="PANTHER" id="PTHR11157">
    <property type="entry name" value="FATTY ACID ACYL TRANSFERASE-RELATED"/>
    <property type="match status" value="1"/>
</dbReference>
<evidence type="ECO:0000313" key="12">
    <source>
        <dbReference type="EMBL" id="OQR68992.1"/>
    </source>
</evidence>
<dbReference type="EMBL" id="MNPL01022711">
    <property type="protein sequence ID" value="OQR68992.1"/>
    <property type="molecule type" value="Genomic_DNA"/>
</dbReference>
<dbReference type="InterPro" id="IPR002076">
    <property type="entry name" value="ELO_fam"/>
</dbReference>
<comment type="caution">
    <text evidence="12">The sequence shown here is derived from an EMBL/GenBank/DDBJ whole genome shotgun (WGS) entry which is preliminary data.</text>
</comment>
<name>A0A1V9X6T4_9ACAR</name>
<comment type="subcellular location">
    <subcellularLocation>
        <location evidence="1">Membrane</location>
        <topology evidence="1">Multi-pass membrane protein</topology>
    </subcellularLocation>
</comment>
<dbReference type="GO" id="GO:0034625">
    <property type="term" value="P:fatty acid elongation, monounsaturated fatty acid"/>
    <property type="evidence" value="ECO:0007669"/>
    <property type="project" value="TreeGrafter"/>
</dbReference>
<evidence type="ECO:0000256" key="2">
    <source>
        <dbReference type="ARBA" id="ARBA00022516"/>
    </source>
</evidence>
<keyword evidence="4 10" id="KW-0812">Transmembrane</keyword>
<dbReference type="GO" id="GO:0005789">
    <property type="term" value="C:endoplasmic reticulum membrane"/>
    <property type="evidence" value="ECO:0007669"/>
    <property type="project" value="TreeGrafter"/>
</dbReference>
<feature type="transmembrane region" description="Helical" evidence="10">
    <location>
        <begin position="304"/>
        <end position="321"/>
    </location>
</feature>
<evidence type="ECO:0000256" key="9">
    <source>
        <dbReference type="ARBA" id="ARBA00023160"/>
    </source>
</evidence>
<evidence type="ECO:0000256" key="6">
    <source>
        <dbReference type="ARBA" id="ARBA00022989"/>
    </source>
</evidence>
<feature type="transmembrane region" description="Helical" evidence="10">
    <location>
        <begin position="327"/>
        <end position="348"/>
    </location>
</feature>
<feature type="transmembrane region" description="Helical" evidence="10">
    <location>
        <begin position="209"/>
        <end position="228"/>
    </location>
</feature>
<dbReference type="STRING" id="418985.A0A1V9X6T4"/>
<feature type="transmembrane region" description="Helical" evidence="10">
    <location>
        <begin position="264"/>
        <end position="283"/>
    </location>
</feature>
<dbReference type="AlphaFoldDB" id="A0A1V9X6T4"/>
<keyword evidence="2 10" id="KW-0444">Lipid biosynthesis</keyword>
<accession>A0A1V9X6T4</accession>
<sequence>MLLSALKPARAQRGEGDRALVLRSESLRGGRIASTLSVAPASGGGQATGGEWDERTPALIPPTTDPRVVVESLTSARTGCTCCSHSAPPMAGDTVVASSGLSGSDIYFWNLRIDPRVKDFAFVGNPWFPIIVCGSYLWLVYKGGPAFMQNRKPFDLRWPIRAHNLLMVVANLFFFYKFLKNSYLADYNLFCQGMTYATDRHSMEIVYYGYWYLMFRVLDFFDTIFFVLRKKYDHVTFQHVSHHFCCVFSGHIWVTLGMDGQTLLGLNVNSLIHVFMYTYYFLASCGPQFKKYLWWKKYLTKAQIYQHIVLVLHGLVPVFYDCGYPKFFIYLGVPQGLLGLALFLNFYVLAYSKRQKALDGFAKTAPTAKTTDDDELLRQKAIEKEMALKKES</sequence>
<keyword evidence="7 10" id="KW-0443">Lipid metabolism</keyword>
<evidence type="ECO:0000313" key="13">
    <source>
        <dbReference type="Proteomes" id="UP000192247"/>
    </source>
</evidence>
<dbReference type="EC" id="2.3.1.199" evidence="10"/>
<dbReference type="InParanoid" id="A0A1V9X6T4"/>
<feature type="transmembrane region" description="Helical" evidence="10">
    <location>
        <begin position="162"/>
        <end position="179"/>
    </location>
</feature>
<dbReference type="GO" id="GO:0034626">
    <property type="term" value="P:fatty acid elongation, polyunsaturated fatty acid"/>
    <property type="evidence" value="ECO:0007669"/>
    <property type="project" value="TreeGrafter"/>
</dbReference>
<dbReference type="Proteomes" id="UP000192247">
    <property type="component" value="Unassembled WGS sequence"/>
</dbReference>
<evidence type="ECO:0000256" key="5">
    <source>
        <dbReference type="ARBA" id="ARBA00022832"/>
    </source>
</evidence>
<evidence type="ECO:0000256" key="4">
    <source>
        <dbReference type="ARBA" id="ARBA00022692"/>
    </source>
</evidence>
<evidence type="ECO:0000256" key="1">
    <source>
        <dbReference type="ARBA" id="ARBA00004141"/>
    </source>
</evidence>
<dbReference type="GO" id="GO:0009922">
    <property type="term" value="F:fatty acid elongase activity"/>
    <property type="evidence" value="ECO:0007669"/>
    <property type="project" value="UniProtKB-EC"/>
</dbReference>
<protein>
    <recommendedName>
        <fullName evidence="10">Elongation of very long chain fatty acids protein</fullName>
        <ecNumber evidence="10">2.3.1.199</ecNumber>
    </recommendedName>
    <alternativeName>
        <fullName evidence="10">Very-long-chain 3-oxoacyl-CoA synthase</fullName>
    </alternativeName>
</protein>
<keyword evidence="5 10" id="KW-0276">Fatty acid metabolism</keyword>
<reference evidence="12 13" key="1">
    <citation type="journal article" date="2017" name="Gigascience">
        <title>Draft genome of the honey bee ectoparasitic mite, Tropilaelaps mercedesae, is shaped by the parasitic life history.</title>
        <authorList>
            <person name="Dong X."/>
            <person name="Armstrong S.D."/>
            <person name="Xia D."/>
            <person name="Makepeace B.L."/>
            <person name="Darby A.C."/>
            <person name="Kadowaki T."/>
        </authorList>
    </citation>
    <scope>NUCLEOTIDE SEQUENCE [LARGE SCALE GENOMIC DNA]</scope>
    <source>
        <strain evidence="12">Wuxi-XJTLU</strain>
    </source>
</reference>
<evidence type="ECO:0000256" key="10">
    <source>
        <dbReference type="RuleBase" id="RU361115"/>
    </source>
</evidence>
<dbReference type="Pfam" id="PF01151">
    <property type="entry name" value="ELO"/>
    <property type="match status" value="1"/>
</dbReference>
<evidence type="ECO:0000256" key="8">
    <source>
        <dbReference type="ARBA" id="ARBA00023136"/>
    </source>
</evidence>
<evidence type="ECO:0000256" key="3">
    <source>
        <dbReference type="ARBA" id="ARBA00022679"/>
    </source>
</evidence>
<organism evidence="12 13">
    <name type="scientific">Tropilaelaps mercedesae</name>
    <dbReference type="NCBI Taxonomy" id="418985"/>
    <lineage>
        <taxon>Eukaryota</taxon>
        <taxon>Metazoa</taxon>
        <taxon>Ecdysozoa</taxon>
        <taxon>Arthropoda</taxon>
        <taxon>Chelicerata</taxon>
        <taxon>Arachnida</taxon>
        <taxon>Acari</taxon>
        <taxon>Parasitiformes</taxon>
        <taxon>Mesostigmata</taxon>
        <taxon>Gamasina</taxon>
        <taxon>Dermanyssoidea</taxon>
        <taxon>Laelapidae</taxon>
        <taxon>Tropilaelaps</taxon>
    </lineage>
</organism>
<feature type="transmembrane region" description="Helical" evidence="10">
    <location>
        <begin position="120"/>
        <end position="141"/>
    </location>
</feature>
<keyword evidence="8 10" id="KW-0472">Membrane</keyword>
<keyword evidence="13" id="KW-1185">Reference proteome</keyword>
<keyword evidence="3 10" id="KW-0808">Transferase</keyword>
<dbReference type="OrthoDB" id="434092at2759"/>
<comment type="similarity">
    <text evidence="10">Belongs to the ELO family.</text>
</comment>
<dbReference type="GO" id="GO:0042761">
    <property type="term" value="P:very long-chain fatty acid biosynthetic process"/>
    <property type="evidence" value="ECO:0007669"/>
    <property type="project" value="TreeGrafter"/>
</dbReference>
<dbReference type="GO" id="GO:0019367">
    <property type="term" value="P:fatty acid elongation, saturated fatty acid"/>
    <property type="evidence" value="ECO:0007669"/>
    <property type="project" value="TreeGrafter"/>
</dbReference>
<dbReference type="PANTHER" id="PTHR11157:SF69">
    <property type="entry name" value="ELONGATION OF VERY LONG CHAIN FATTY ACIDS PROTEIN 7"/>
    <property type="match status" value="1"/>
</dbReference>
<evidence type="ECO:0000256" key="7">
    <source>
        <dbReference type="ARBA" id="ARBA00023098"/>
    </source>
</evidence>
<evidence type="ECO:0000256" key="11">
    <source>
        <dbReference type="SAM" id="MobiDB-lite"/>
    </source>
</evidence>
<proteinExistence type="inferred from homology"/>